<evidence type="ECO:0008006" key="8">
    <source>
        <dbReference type="Google" id="ProtNLM"/>
    </source>
</evidence>
<keyword evidence="3 5" id="KW-1133">Transmembrane helix</keyword>
<proteinExistence type="predicted"/>
<name>A0A4S3JC10_9EURO</name>
<comment type="caution">
    <text evidence="6">The sequence shown here is derived from an EMBL/GenBank/DDBJ whole genome shotgun (WGS) entry which is preliminary data.</text>
</comment>
<feature type="transmembrane region" description="Helical" evidence="5">
    <location>
        <begin position="50"/>
        <end position="68"/>
    </location>
</feature>
<evidence type="ECO:0000313" key="7">
    <source>
        <dbReference type="Proteomes" id="UP000308092"/>
    </source>
</evidence>
<dbReference type="GO" id="GO:0016020">
    <property type="term" value="C:membrane"/>
    <property type="evidence" value="ECO:0007669"/>
    <property type="project" value="UniProtKB-SubCell"/>
</dbReference>
<gene>
    <name evidence="6" type="ORF">EYZ11_007806</name>
</gene>
<evidence type="ECO:0000313" key="6">
    <source>
        <dbReference type="EMBL" id="THC92699.1"/>
    </source>
</evidence>
<organism evidence="6 7">
    <name type="scientific">Aspergillus tanneri</name>
    <dbReference type="NCBI Taxonomy" id="1220188"/>
    <lineage>
        <taxon>Eukaryota</taxon>
        <taxon>Fungi</taxon>
        <taxon>Dikarya</taxon>
        <taxon>Ascomycota</taxon>
        <taxon>Pezizomycotina</taxon>
        <taxon>Eurotiomycetes</taxon>
        <taxon>Eurotiomycetidae</taxon>
        <taxon>Eurotiales</taxon>
        <taxon>Aspergillaceae</taxon>
        <taxon>Aspergillus</taxon>
        <taxon>Aspergillus subgen. Circumdati</taxon>
    </lineage>
</organism>
<evidence type="ECO:0000256" key="1">
    <source>
        <dbReference type="ARBA" id="ARBA00004370"/>
    </source>
</evidence>
<keyword evidence="4 5" id="KW-0472">Membrane</keyword>
<feature type="transmembrane region" description="Helical" evidence="5">
    <location>
        <begin position="80"/>
        <end position="99"/>
    </location>
</feature>
<comment type="subcellular location">
    <subcellularLocation>
        <location evidence="1">Membrane</location>
    </subcellularLocation>
</comment>
<dbReference type="STRING" id="1220188.A0A4S3JC10"/>
<dbReference type="Gene3D" id="1.20.1250.20">
    <property type="entry name" value="MFS general substrate transporter like domains"/>
    <property type="match status" value="1"/>
</dbReference>
<keyword evidence="2 5" id="KW-0812">Transmembrane</keyword>
<dbReference type="GO" id="GO:0022857">
    <property type="term" value="F:transmembrane transporter activity"/>
    <property type="evidence" value="ECO:0007669"/>
    <property type="project" value="InterPro"/>
</dbReference>
<dbReference type="InterPro" id="IPR005828">
    <property type="entry name" value="MFS_sugar_transport-like"/>
</dbReference>
<evidence type="ECO:0000256" key="4">
    <source>
        <dbReference type="ARBA" id="ARBA00023136"/>
    </source>
</evidence>
<feature type="transmembrane region" description="Helical" evidence="5">
    <location>
        <begin position="20"/>
        <end position="38"/>
    </location>
</feature>
<reference evidence="6 7" key="1">
    <citation type="submission" date="2019-03" db="EMBL/GenBank/DDBJ databases">
        <title>The genome sequence of a newly discovered highly antifungal drug resistant Aspergillus species, Aspergillus tanneri NIH 1004.</title>
        <authorList>
            <person name="Mounaud S."/>
            <person name="Singh I."/>
            <person name="Joardar V."/>
            <person name="Pakala S."/>
            <person name="Pakala S."/>
            <person name="Venepally P."/>
            <person name="Hoover J."/>
            <person name="Nierman W."/>
            <person name="Chung J."/>
            <person name="Losada L."/>
        </authorList>
    </citation>
    <scope>NUCLEOTIDE SEQUENCE [LARGE SCALE GENOMIC DNA]</scope>
    <source>
        <strain evidence="6 7">NIH1004</strain>
    </source>
</reference>
<accession>A0A4S3JC10</accession>
<protein>
    <recommendedName>
        <fullName evidence="8">Major facilitator superfamily (MFS) profile domain-containing protein</fullName>
    </recommendedName>
</protein>
<evidence type="ECO:0000256" key="2">
    <source>
        <dbReference type="ARBA" id="ARBA00022692"/>
    </source>
</evidence>
<keyword evidence="7" id="KW-1185">Reference proteome</keyword>
<sequence>MFFTLLAISFFFRIDINIRLGLVAPFSIVVFVFFYGIGAGPVPFTFSAEVFPLAFRGLGLLVLFVPILTDALQPHGHSNLLFLFTGLNAIAFVLVFFLVSNGSVSYFQSLTEY</sequence>
<evidence type="ECO:0000256" key="3">
    <source>
        <dbReference type="ARBA" id="ARBA00022989"/>
    </source>
</evidence>
<dbReference type="InterPro" id="IPR036259">
    <property type="entry name" value="MFS_trans_sf"/>
</dbReference>
<dbReference type="AlphaFoldDB" id="A0A4S3JC10"/>
<dbReference type="Proteomes" id="UP000308092">
    <property type="component" value="Unassembled WGS sequence"/>
</dbReference>
<evidence type="ECO:0000256" key="5">
    <source>
        <dbReference type="SAM" id="Phobius"/>
    </source>
</evidence>
<dbReference type="Pfam" id="PF00083">
    <property type="entry name" value="Sugar_tr"/>
    <property type="match status" value="1"/>
</dbReference>
<dbReference type="VEuPathDB" id="FungiDB:EYZ11_007806"/>
<dbReference type="EMBL" id="SOSA01000314">
    <property type="protein sequence ID" value="THC92699.1"/>
    <property type="molecule type" value="Genomic_DNA"/>
</dbReference>